<gene>
    <name evidence="2" type="ORF">MCOR33_005158</name>
</gene>
<comment type="caution">
    <text evidence="2">The sequence shown here is derived from an EMBL/GenBank/DDBJ whole genome shotgun (WGS) entry which is preliminary data.</text>
</comment>
<dbReference type="PANTHER" id="PTHR35340">
    <property type="entry name" value="PQQ ENZYME REPEAT PROTEIN-RELATED"/>
    <property type="match status" value="1"/>
</dbReference>
<evidence type="ECO:0000313" key="2">
    <source>
        <dbReference type="EMBL" id="KAI6298773.1"/>
    </source>
</evidence>
<dbReference type="InterPro" id="IPR053143">
    <property type="entry name" value="Arylsulfate_ST"/>
</dbReference>
<accession>A0ABQ8NNA2</accession>
<keyword evidence="1" id="KW-0732">Signal</keyword>
<organism evidence="2 3">
    <name type="scientific">Pyricularia grisea</name>
    <name type="common">Crabgrass-specific blast fungus</name>
    <name type="synonym">Magnaporthe grisea</name>
    <dbReference type="NCBI Taxonomy" id="148305"/>
    <lineage>
        <taxon>Eukaryota</taxon>
        <taxon>Fungi</taxon>
        <taxon>Dikarya</taxon>
        <taxon>Ascomycota</taxon>
        <taxon>Pezizomycotina</taxon>
        <taxon>Sordariomycetes</taxon>
        <taxon>Sordariomycetidae</taxon>
        <taxon>Magnaporthales</taxon>
        <taxon>Pyriculariaceae</taxon>
        <taxon>Pyricularia</taxon>
    </lineage>
</organism>
<dbReference type="EMBL" id="JABSND010000082">
    <property type="protein sequence ID" value="KAI6298773.1"/>
    <property type="molecule type" value="Genomic_DNA"/>
</dbReference>
<dbReference type="PANTHER" id="PTHR35340:SF6">
    <property type="entry name" value="ASST-DOMAIN-CONTAINING PROTEIN"/>
    <property type="match status" value="1"/>
</dbReference>
<name>A0ABQ8NNA2_PYRGI</name>
<feature type="chain" id="PRO_5046577186" description="ASST-domain-containing protein" evidence="1">
    <location>
        <begin position="18"/>
        <end position="521"/>
    </location>
</feature>
<sequence length="521" mass="55980">MRSASCLLLPFIGAVSAQGAGAALGWAYQPNFSGPWPHQTFLTEPTIQPPAFKTNATGATGEGAIFMAIQNQKGGALIVSPTGSVLWAGGNGSATNLTPATLKGKPVMVAWNGTAKGAIQAYGSLLVFDDSYEMIHNVLLQDPDFGTDQPSYIDSHEAYLTDKGTAVVTAALPRGPVDLSAVGGAKDGYFVDCGVFEIDVYTNKVLFKWWASEHQDAIPQTDSRALPFGSIAGYGNSSSPWDPYHMNSVQAVDDGYIFSLRHFSTIYHLSKNGTVTWQIHGTNNTVQKHQDFTMGPNTTFSWQHDARVAYQTNSSLILHLVDNANWQGREFNTSYGVQLAVDLQKKTVTEMLRLSDDFNPQSTYAGGSLSALGNNANGHWLMSYGILPVIKEFDSAGTCIFTMQFGSASYRAFRSEWHGYPNTKPKVAACLTSDPVRGQMTRIHASWNGATEVTGWSLFAGQSASNSTGLTKMLDVAKMDFETVAYVQGAQAFVQVQSIGGGRAPQVNVTSDVVPVNGTCA</sequence>
<dbReference type="InterPro" id="IPR039535">
    <property type="entry name" value="ASST-like"/>
</dbReference>
<dbReference type="Pfam" id="PF14269">
    <property type="entry name" value="Arylsulfotran_2"/>
    <property type="match status" value="1"/>
</dbReference>
<evidence type="ECO:0000256" key="1">
    <source>
        <dbReference type="SAM" id="SignalP"/>
    </source>
</evidence>
<protein>
    <recommendedName>
        <fullName evidence="4">ASST-domain-containing protein</fullName>
    </recommendedName>
</protein>
<keyword evidence="3" id="KW-1185">Reference proteome</keyword>
<proteinExistence type="predicted"/>
<evidence type="ECO:0000313" key="3">
    <source>
        <dbReference type="Proteomes" id="UP001059893"/>
    </source>
</evidence>
<evidence type="ECO:0008006" key="4">
    <source>
        <dbReference type="Google" id="ProtNLM"/>
    </source>
</evidence>
<dbReference type="Proteomes" id="UP001059893">
    <property type="component" value="Unassembled WGS sequence"/>
</dbReference>
<reference evidence="2" key="1">
    <citation type="submission" date="2021-01" db="EMBL/GenBank/DDBJ databases">
        <title>Deciphering the adaptive evolutionary patterns associated with biogeogrpahic diversity in the finger millet blast pathogen Magnaporthe oryzae in Eastern Africa.</title>
        <authorList>
            <person name="Onyema G."/>
            <person name="Shittu T.A."/>
            <person name="Dodsworth S."/>
            <person name="Devilliers S."/>
            <person name="Muthumeenakshi S."/>
            <person name="Sreenivasaprasad S."/>
        </authorList>
    </citation>
    <scope>NUCLEOTIDE SEQUENCE</scope>
    <source>
        <strain evidence="2">D15/s37</strain>
    </source>
</reference>
<feature type="signal peptide" evidence="1">
    <location>
        <begin position="1"/>
        <end position="17"/>
    </location>
</feature>